<evidence type="ECO:0000313" key="3">
    <source>
        <dbReference type="Proteomes" id="UP000319257"/>
    </source>
</evidence>
<reference evidence="2 3" key="1">
    <citation type="submission" date="2019-06" db="EMBL/GenBank/DDBJ databases">
        <title>Draft genome sequence of the filamentous fungus Phialemoniopsis curvata isolated from diesel fuel.</title>
        <authorList>
            <person name="Varaljay V.A."/>
            <person name="Lyon W.J."/>
            <person name="Crouch A.L."/>
            <person name="Drake C.E."/>
            <person name="Hollomon J.M."/>
            <person name="Nadeau L.J."/>
            <person name="Nunn H.S."/>
            <person name="Stevenson B.S."/>
            <person name="Bojanowski C.L."/>
            <person name="Crookes-Goodson W.J."/>
        </authorList>
    </citation>
    <scope>NUCLEOTIDE SEQUENCE [LARGE SCALE GENOMIC DNA]</scope>
    <source>
        <strain evidence="2 3">D216</strain>
    </source>
</reference>
<dbReference type="GeneID" id="41970284"/>
<protein>
    <recommendedName>
        <fullName evidence="1">F-box domain-containing protein</fullName>
    </recommendedName>
</protein>
<gene>
    <name evidence="2" type="ORF">E0L32_002837</name>
</gene>
<evidence type="ECO:0000313" key="2">
    <source>
        <dbReference type="EMBL" id="TPX17736.1"/>
    </source>
</evidence>
<dbReference type="RefSeq" id="XP_030999447.1">
    <property type="nucleotide sequence ID" value="XM_031137070.1"/>
</dbReference>
<feature type="domain" description="F-box" evidence="1">
    <location>
        <begin position="1"/>
        <end position="47"/>
    </location>
</feature>
<dbReference type="InterPro" id="IPR001810">
    <property type="entry name" value="F-box_dom"/>
</dbReference>
<dbReference type="EMBL" id="SKBQ01000012">
    <property type="protein sequence ID" value="TPX17736.1"/>
    <property type="molecule type" value="Genomic_DNA"/>
</dbReference>
<dbReference type="InterPro" id="IPR036047">
    <property type="entry name" value="F-box-like_dom_sf"/>
</dbReference>
<name>A0A507BEI9_9PEZI</name>
<dbReference type="STRING" id="1093900.A0A507BEI9"/>
<sequence>MSLTSLPTEILHQVIDDLLPEGLESIALTCKALYQVSSTLFAFHRRMRDRYEHFSYSKSKSVDGVETWDSRTEASGIKIRHAADLLQRIAEDPRVARYIRFADFKADASIASYPSPMETLEGGSVLDRLAENVAMMRLVRESTWPYLRDAGLDPQALPEKLPPVVDTLVLLTMLPNVRQLALPRYWGSAWDMAAHYNEFLDGVLGAVLRRANEADHPHPGASLSRLSIIAPHQGSGYDTHDALELYDPFLALNSLREFYMGSMVAETASANGASFSPSHDKYSPQLKKIELVASVMGRPEWVRLLSRTPNLEILRMSHENKFEWLGQSWDLGETMNTIQQVAGKHLRELCLSASNCWSTGTTLTNMSGFECLEVLELDVSMLLQTAYEDDGRGGDDTDGEDMDWMDRLEALDKEPKHTSCLVDILPASIQTVRLVGWGHPTPLREYEESFRAVKTLFRWFALERPSKLPALKEISFTRQAANCMVLPEYKEVLDYLEREGCTIVDPNACWAIHLKDTFYERFGVEADY</sequence>
<accession>A0A507BEI9</accession>
<organism evidence="2 3">
    <name type="scientific">Thyridium curvatum</name>
    <dbReference type="NCBI Taxonomy" id="1093900"/>
    <lineage>
        <taxon>Eukaryota</taxon>
        <taxon>Fungi</taxon>
        <taxon>Dikarya</taxon>
        <taxon>Ascomycota</taxon>
        <taxon>Pezizomycotina</taxon>
        <taxon>Sordariomycetes</taxon>
        <taxon>Sordariomycetidae</taxon>
        <taxon>Thyridiales</taxon>
        <taxon>Thyridiaceae</taxon>
        <taxon>Thyridium</taxon>
    </lineage>
</organism>
<comment type="caution">
    <text evidence="2">The sequence shown here is derived from an EMBL/GenBank/DDBJ whole genome shotgun (WGS) entry which is preliminary data.</text>
</comment>
<dbReference type="Proteomes" id="UP000319257">
    <property type="component" value="Unassembled WGS sequence"/>
</dbReference>
<dbReference type="SUPFAM" id="SSF81383">
    <property type="entry name" value="F-box domain"/>
    <property type="match status" value="1"/>
</dbReference>
<dbReference type="AlphaFoldDB" id="A0A507BEI9"/>
<proteinExistence type="predicted"/>
<dbReference type="OrthoDB" id="5421601at2759"/>
<dbReference type="InParanoid" id="A0A507BEI9"/>
<evidence type="ECO:0000259" key="1">
    <source>
        <dbReference type="PROSITE" id="PS50181"/>
    </source>
</evidence>
<keyword evidence="3" id="KW-1185">Reference proteome</keyword>
<dbReference type="PROSITE" id="PS50181">
    <property type="entry name" value="FBOX"/>
    <property type="match status" value="1"/>
</dbReference>